<reference evidence="4" key="1">
    <citation type="journal article" date="2014" name="Int. J. Syst. Evol. Microbiol.">
        <title>Complete genome sequence of Corynebacterium casei LMG S-19264T (=DSM 44701T), isolated from a smear-ripened cheese.</title>
        <authorList>
            <consortium name="US DOE Joint Genome Institute (JGI-PGF)"/>
            <person name="Walter F."/>
            <person name="Albersmeier A."/>
            <person name="Kalinowski J."/>
            <person name="Ruckert C."/>
        </authorList>
    </citation>
    <scope>NUCLEOTIDE SEQUENCE</scope>
    <source>
        <strain evidence="4">CGMCC 1.8984</strain>
    </source>
</reference>
<dbReference type="SMART" id="SM00829">
    <property type="entry name" value="PKS_ER"/>
    <property type="match status" value="1"/>
</dbReference>
<name>A0A917PKU1_9MICO</name>
<dbReference type="AlphaFoldDB" id="A0A917PKU1"/>
<evidence type="ECO:0000256" key="2">
    <source>
        <dbReference type="ARBA" id="ARBA00023002"/>
    </source>
</evidence>
<dbReference type="PANTHER" id="PTHR48106:SF18">
    <property type="entry name" value="QUINONE OXIDOREDUCTASE PIG3"/>
    <property type="match status" value="1"/>
</dbReference>
<protein>
    <submittedName>
        <fullName evidence="4">Quinone oxidoreductase</fullName>
    </submittedName>
</protein>
<dbReference type="SUPFAM" id="SSF50129">
    <property type="entry name" value="GroES-like"/>
    <property type="match status" value="1"/>
</dbReference>
<sequence length="326" mass="34126">MNVAQLSEFGDAEVLDLAEAPMPEPGPGQLLLRLVAASVNRSDILLRSGRYNTLPVLPATPGIEGAGVVAALGDDLDGFRVGDRVVAWGPSGFYAEYALADATRTVPVPDRVPLTTAAALPVAWLTARASLRELGGLRAGQSVLIHAAASGVGTAAVQTAKTDGATVIAVVGSDEKAALARELGADHVLRRDRDDLVEQTKRLTAGRGVDLVLDLVGGAAFPVSLRLAAAGGRVVVVANVAGEAGTIDTRDFYPRNISIHGFQFTNRQTLGWDPRPDLSTLLAEIADGVYRVIIDNELPLADAAQAHRLIEDNVTRGKVILAITDE</sequence>
<dbReference type="InterPro" id="IPR013154">
    <property type="entry name" value="ADH-like_N"/>
</dbReference>
<evidence type="ECO:0000256" key="1">
    <source>
        <dbReference type="ARBA" id="ARBA00022857"/>
    </source>
</evidence>
<organism evidence="4 5">
    <name type="scientific">Agromyces bauzanensis</name>
    <dbReference type="NCBI Taxonomy" id="1308924"/>
    <lineage>
        <taxon>Bacteria</taxon>
        <taxon>Bacillati</taxon>
        <taxon>Actinomycetota</taxon>
        <taxon>Actinomycetes</taxon>
        <taxon>Micrococcales</taxon>
        <taxon>Microbacteriaceae</taxon>
        <taxon>Agromyces</taxon>
    </lineage>
</organism>
<dbReference type="InterPro" id="IPR011032">
    <property type="entry name" value="GroES-like_sf"/>
</dbReference>
<dbReference type="Pfam" id="PF08240">
    <property type="entry name" value="ADH_N"/>
    <property type="match status" value="1"/>
</dbReference>
<dbReference type="Gene3D" id="3.90.180.10">
    <property type="entry name" value="Medium-chain alcohol dehydrogenases, catalytic domain"/>
    <property type="match status" value="1"/>
</dbReference>
<evidence type="ECO:0000313" key="5">
    <source>
        <dbReference type="Proteomes" id="UP000636956"/>
    </source>
</evidence>
<dbReference type="Pfam" id="PF00107">
    <property type="entry name" value="ADH_zinc_N"/>
    <property type="match status" value="1"/>
</dbReference>
<feature type="domain" description="Enoyl reductase (ER)" evidence="3">
    <location>
        <begin position="10"/>
        <end position="321"/>
    </location>
</feature>
<dbReference type="InterPro" id="IPR013149">
    <property type="entry name" value="ADH-like_C"/>
</dbReference>
<dbReference type="PANTHER" id="PTHR48106">
    <property type="entry name" value="QUINONE OXIDOREDUCTASE PIG3-RELATED"/>
    <property type="match status" value="1"/>
</dbReference>
<keyword evidence="2" id="KW-0560">Oxidoreductase</keyword>
<keyword evidence="5" id="KW-1185">Reference proteome</keyword>
<accession>A0A917PKU1</accession>
<proteinExistence type="predicted"/>
<evidence type="ECO:0000313" key="4">
    <source>
        <dbReference type="EMBL" id="GGJ83278.1"/>
    </source>
</evidence>
<dbReference type="RefSeq" id="WP_229662284.1">
    <property type="nucleotide sequence ID" value="NZ_BAABFW010000006.1"/>
</dbReference>
<dbReference type="InterPro" id="IPR036291">
    <property type="entry name" value="NAD(P)-bd_dom_sf"/>
</dbReference>
<keyword evidence="1" id="KW-0521">NADP</keyword>
<comment type="caution">
    <text evidence="4">The sequence shown here is derived from an EMBL/GenBank/DDBJ whole genome shotgun (WGS) entry which is preliminary data.</text>
</comment>
<dbReference type="InterPro" id="IPR020843">
    <property type="entry name" value="ER"/>
</dbReference>
<gene>
    <name evidence="4" type="primary">qor</name>
    <name evidence="4" type="ORF">GCM10011372_21990</name>
</gene>
<dbReference type="EMBL" id="BMMD01000012">
    <property type="protein sequence ID" value="GGJ83278.1"/>
    <property type="molecule type" value="Genomic_DNA"/>
</dbReference>
<dbReference type="Gene3D" id="3.40.50.720">
    <property type="entry name" value="NAD(P)-binding Rossmann-like Domain"/>
    <property type="match status" value="1"/>
</dbReference>
<dbReference type="GO" id="GO:0016651">
    <property type="term" value="F:oxidoreductase activity, acting on NAD(P)H"/>
    <property type="evidence" value="ECO:0007669"/>
    <property type="project" value="TreeGrafter"/>
</dbReference>
<dbReference type="Proteomes" id="UP000636956">
    <property type="component" value="Unassembled WGS sequence"/>
</dbReference>
<dbReference type="GO" id="GO:0070402">
    <property type="term" value="F:NADPH binding"/>
    <property type="evidence" value="ECO:0007669"/>
    <property type="project" value="TreeGrafter"/>
</dbReference>
<reference evidence="4" key="2">
    <citation type="submission" date="2020-09" db="EMBL/GenBank/DDBJ databases">
        <authorList>
            <person name="Sun Q."/>
            <person name="Zhou Y."/>
        </authorList>
    </citation>
    <scope>NUCLEOTIDE SEQUENCE</scope>
    <source>
        <strain evidence="4">CGMCC 1.8984</strain>
    </source>
</reference>
<dbReference type="SUPFAM" id="SSF51735">
    <property type="entry name" value="NAD(P)-binding Rossmann-fold domains"/>
    <property type="match status" value="1"/>
</dbReference>
<evidence type="ECO:0000259" key="3">
    <source>
        <dbReference type="SMART" id="SM00829"/>
    </source>
</evidence>